<evidence type="ECO:0000256" key="1">
    <source>
        <dbReference type="ARBA" id="ARBA00004173"/>
    </source>
</evidence>
<dbReference type="InterPro" id="IPR051035">
    <property type="entry name" value="Mito_inheritance_9"/>
</dbReference>
<comment type="subcellular location">
    <subcellularLocation>
        <location evidence="1">Mitochondrion</location>
    </subcellularLocation>
</comment>
<dbReference type="EMBL" id="GG749433">
    <property type="protein sequence ID" value="EGE82382.2"/>
    <property type="molecule type" value="Genomic_DNA"/>
</dbReference>
<protein>
    <recommendedName>
        <fullName evidence="3">Altered inheritance of mitochondria protein 9, mitochondrial</fullName>
    </recommendedName>
    <alternativeName>
        <fullName evidence="6">Found in mitochondrial proteome protein 29</fullName>
    </alternativeName>
</protein>
<evidence type="ECO:0000256" key="2">
    <source>
        <dbReference type="ARBA" id="ARBA00005543"/>
    </source>
</evidence>
<evidence type="ECO:0000313" key="7">
    <source>
        <dbReference type="EMBL" id="EGE82382.2"/>
    </source>
</evidence>
<proteinExistence type="inferred from homology"/>
<evidence type="ECO:0000256" key="4">
    <source>
        <dbReference type="ARBA" id="ARBA00022946"/>
    </source>
</evidence>
<sequence>MHPTERDLQDLKHDLEALSRFTSGRWLWGEHQQLTCCYVKFDMPNLLELAASTIGSKSCVHVVKISEGQYNKVLLLTMSDGREVIAKLPNPNAGRPHFTTASEAATMDFLENSVGAEYIIMEKHLGVMLSDVWGSMKKKQKTQIVLQVADIEKTLASTKFTKLGALYYKNDLPATLDTTIPLYVDRNRNKVHSANFGIGPTTNRLFCDFGRGDLDTDRGPLLPRVYTCGVHDGHCVLRDCLCKGRTHIPIDARMSFLRTQTIQAEHFEKTLRIEQLSQSGAICSTRKQSNPCISFMAHHMLRFLDYNGPAPGELQQVCLPANFDSMTPHEQQKAKALHCIKHRHYTFFTWLDSVKSTRSLPGHAGSGFTPSPSYCCPRVDINRVRTMPQELAEGCVLGRRSPAAGTGRRAVGSGVELMNNFISDTGCFKHWDGRVSDADYELSKRQLADGIARVFEP</sequence>
<dbReference type="InterPro" id="IPR011009">
    <property type="entry name" value="Kinase-like_dom_sf"/>
</dbReference>
<accession>F2TGL9</accession>
<dbReference type="OrthoDB" id="2906425at2759"/>
<dbReference type="PANTHER" id="PTHR36091">
    <property type="entry name" value="ALTERED INHERITANCE OF MITOCHONDRIA PROTEIN 9, MITOCHONDRIAL"/>
    <property type="match status" value="1"/>
</dbReference>
<comment type="similarity">
    <text evidence="2">Belongs to the AIM9 family.</text>
</comment>
<evidence type="ECO:0000256" key="3">
    <source>
        <dbReference type="ARBA" id="ARBA00016197"/>
    </source>
</evidence>
<dbReference type="PANTHER" id="PTHR36091:SF1">
    <property type="entry name" value="ALTERED INHERITANCE OF MITOCHONDRIA PROTEIN 9, MITOCHONDRIAL"/>
    <property type="match status" value="1"/>
</dbReference>
<dbReference type="SUPFAM" id="SSF56112">
    <property type="entry name" value="Protein kinase-like (PK-like)"/>
    <property type="match status" value="1"/>
</dbReference>
<dbReference type="AlphaFoldDB" id="F2TGL9"/>
<organism evidence="7">
    <name type="scientific">Ajellomyces dermatitidis (strain ATCC 18188 / CBS 674.68)</name>
    <name type="common">Blastomyces dermatitidis</name>
    <dbReference type="NCBI Taxonomy" id="653446"/>
    <lineage>
        <taxon>Eukaryota</taxon>
        <taxon>Fungi</taxon>
        <taxon>Dikarya</taxon>
        <taxon>Ascomycota</taxon>
        <taxon>Pezizomycotina</taxon>
        <taxon>Eurotiomycetes</taxon>
        <taxon>Eurotiomycetidae</taxon>
        <taxon>Onygenales</taxon>
        <taxon>Ajellomycetaceae</taxon>
        <taxon>Blastomyces</taxon>
    </lineage>
</organism>
<keyword evidence="5" id="KW-0496">Mitochondrion</keyword>
<dbReference type="Proteomes" id="UP000007802">
    <property type="component" value="Unassembled WGS sequence"/>
</dbReference>
<keyword evidence="4" id="KW-0809">Transit peptide</keyword>
<dbReference type="HOGENOM" id="CLU_778382_0_0_1"/>
<name>F2TGL9_AJEDA</name>
<gene>
    <name evidence="7" type="ORF">BDDG_05326</name>
</gene>
<dbReference type="GO" id="GO:0005739">
    <property type="term" value="C:mitochondrion"/>
    <property type="evidence" value="ECO:0007669"/>
    <property type="project" value="UniProtKB-SubCell"/>
</dbReference>
<evidence type="ECO:0000256" key="6">
    <source>
        <dbReference type="ARBA" id="ARBA00031849"/>
    </source>
</evidence>
<evidence type="ECO:0000256" key="5">
    <source>
        <dbReference type="ARBA" id="ARBA00023128"/>
    </source>
</evidence>
<reference evidence="7" key="1">
    <citation type="submission" date="2010-03" db="EMBL/GenBank/DDBJ databases">
        <title>Annotation of Blastomyces dermatitidis strain ATCC 18188.</title>
        <authorList>
            <consortium name="The Broad Institute Genome Sequencing Platform"/>
            <consortium name="Broad Institute Genome Sequencing Center for Infectious Disease."/>
            <person name="Cuomo C."/>
            <person name="Klein B."/>
            <person name="Sullivan T."/>
            <person name="Heitman J."/>
            <person name="Young S."/>
            <person name="Zeng Q."/>
            <person name="Gargeya S."/>
            <person name="Alvarado L."/>
            <person name="Berlin A.M."/>
            <person name="Chapman S.B."/>
            <person name="Chen Z."/>
            <person name="Freedman E."/>
            <person name="Gellesch M."/>
            <person name="Goldberg J."/>
            <person name="Griggs A."/>
            <person name="Gujja S."/>
            <person name="Heilman E."/>
            <person name="Heiman D."/>
            <person name="Howarth C."/>
            <person name="Mehta T."/>
            <person name="Neiman D."/>
            <person name="Pearson M."/>
            <person name="Roberts A."/>
            <person name="Saif S."/>
            <person name="Shea T."/>
            <person name="Shenoy N."/>
            <person name="Sisk P."/>
            <person name="Stolte C."/>
            <person name="Sykes S."/>
            <person name="White J."/>
            <person name="Yandava C."/>
            <person name="Haas B."/>
            <person name="Nusbaum C."/>
            <person name="Birren B."/>
        </authorList>
    </citation>
    <scope>NUCLEOTIDE SEQUENCE [LARGE SCALE GENOMIC DNA]</scope>
    <source>
        <strain evidence="7">ATCC 18188</strain>
    </source>
</reference>